<feature type="compositionally biased region" description="Polar residues" evidence="1">
    <location>
        <begin position="122"/>
        <end position="131"/>
    </location>
</feature>
<dbReference type="AlphaFoldDB" id="A0A8J2LAQ2"/>
<feature type="compositionally biased region" description="Polar residues" evidence="1">
    <location>
        <begin position="147"/>
        <end position="157"/>
    </location>
</feature>
<feature type="region of interest" description="Disordered" evidence="1">
    <location>
        <begin position="122"/>
        <end position="157"/>
    </location>
</feature>
<feature type="compositionally biased region" description="Basic and acidic residues" evidence="1">
    <location>
        <begin position="132"/>
        <end position="146"/>
    </location>
</feature>
<proteinExistence type="predicted"/>
<reference evidence="2" key="1">
    <citation type="submission" date="2021-06" db="EMBL/GenBank/DDBJ databases">
        <authorList>
            <person name="Hodson N. C."/>
            <person name="Mongue J. A."/>
            <person name="Jaron S. K."/>
        </authorList>
    </citation>
    <scope>NUCLEOTIDE SEQUENCE</scope>
</reference>
<dbReference type="Proteomes" id="UP000708208">
    <property type="component" value="Unassembled WGS sequence"/>
</dbReference>
<accession>A0A8J2LAQ2</accession>
<evidence type="ECO:0000256" key="1">
    <source>
        <dbReference type="SAM" id="MobiDB-lite"/>
    </source>
</evidence>
<protein>
    <submittedName>
        <fullName evidence="2">Uncharacterized protein</fullName>
    </submittedName>
</protein>
<name>A0A8J2LAQ2_9HEXA</name>
<sequence length="430" mass="48389">MQNENNLVTEHETNNSTQTTDDPPGIYKTNQPGHTTPETNISRTEIKNKNLGESLAAEPAKNNDEVAQQNIETIQSGTVTVGFEQPTKANSPKSPEINTSGTTNRENDEELTKSKIFEQVNNQKETTYMQEDTTKTQEQSLDKNSEISRQSGVDNNIPKTSEQQELNQTIHNPTTTNCKLINSSSVIQSKQASDNTTGPDVLQQEYQKDSTGTIRNARSIGNVINDFDCKEGLFKNSQFEDKEDSNTLFTPDEIVPALLAAVDTKLKESKDNKHRAKHFALPALKDVDETQQEIITKAGRGHNWEFRYIPYQSATIIGQYYHLQKTLPSNEERNIVARVQNNYFEAYGSSGIPVEVQKLAEKLQLSPLGGQRLYILEGGNLSKPRSRKNEYELEDVSVREVDDFRLVGLLGVSFLATKENQEFQVYDHKK</sequence>
<feature type="region of interest" description="Disordered" evidence="1">
    <location>
        <begin position="1"/>
        <end position="64"/>
    </location>
</feature>
<comment type="caution">
    <text evidence="2">The sequence shown here is derived from an EMBL/GenBank/DDBJ whole genome shotgun (WGS) entry which is preliminary data.</text>
</comment>
<feature type="region of interest" description="Disordered" evidence="1">
    <location>
        <begin position="83"/>
        <end position="109"/>
    </location>
</feature>
<keyword evidence="3" id="KW-1185">Reference proteome</keyword>
<dbReference type="EMBL" id="CAJVCH010438159">
    <property type="protein sequence ID" value="CAG7819064.1"/>
    <property type="molecule type" value="Genomic_DNA"/>
</dbReference>
<organism evidence="2 3">
    <name type="scientific">Allacma fusca</name>
    <dbReference type="NCBI Taxonomy" id="39272"/>
    <lineage>
        <taxon>Eukaryota</taxon>
        <taxon>Metazoa</taxon>
        <taxon>Ecdysozoa</taxon>
        <taxon>Arthropoda</taxon>
        <taxon>Hexapoda</taxon>
        <taxon>Collembola</taxon>
        <taxon>Symphypleona</taxon>
        <taxon>Sminthuridae</taxon>
        <taxon>Allacma</taxon>
    </lineage>
</organism>
<feature type="compositionally biased region" description="Polar residues" evidence="1">
    <location>
        <begin position="1"/>
        <end position="21"/>
    </location>
</feature>
<feature type="compositionally biased region" description="Polar residues" evidence="1">
    <location>
        <begin position="28"/>
        <end position="43"/>
    </location>
</feature>
<evidence type="ECO:0000313" key="3">
    <source>
        <dbReference type="Proteomes" id="UP000708208"/>
    </source>
</evidence>
<gene>
    <name evidence="2" type="ORF">AFUS01_LOCUS29534</name>
</gene>
<evidence type="ECO:0000313" key="2">
    <source>
        <dbReference type="EMBL" id="CAG7819064.1"/>
    </source>
</evidence>
<feature type="compositionally biased region" description="Polar residues" evidence="1">
    <location>
        <begin position="87"/>
        <end position="104"/>
    </location>
</feature>